<keyword evidence="2" id="KW-0808">Transferase</keyword>
<dbReference type="InterPro" id="IPR013216">
    <property type="entry name" value="Methyltransf_11"/>
</dbReference>
<dbReference type="Pfam" id="PF08241">
    <property type="entry name" value="Methyltransf_11"/>
    <property type="match status" value="1"/>
</dbReference>
<dbReference type="Proteomes" id="UP001518976">
    <property type="component" value="Unassembled WGS sequence"/>
</dbReference>
<dbReference type="InterPro" id="IPR029063">
    <property type="entry name" value="SAM-dependent_MTases_sf"/>
</dbReference>
<protein>
    <submittedName>
        <fullName evidence="2">Class I SAM-dependent methyltransferase</fullName>
    </submittedName>
</protein>
<proteinExistence type="predicted"/>
<name>A0ABS3X1C1_9ACTN</name>
<dbReference type="GO" id="GO:0032259">
    <property type="term" value="P:methylation"/>
    <property type="evidence" value="ECO:0007669"/>
    <property type="project" value="UniProtKB-KW"/>
</dbReference>
<dbReference type="CDD" id="cd02440">
    <property type="entry name" value="AdoMet_MTases"/>
    <property type="match status" value="1"/>
</dbReference>
<dbReference type="GO" id="GO:0008168">
    <property type="term" value="F:methyltransferase activity"/>
    <property type="evidence" value="ECO:0007669"/>
    <property type="project" value="UniProtKB-KW"/>
</dbReference>
<evidence type="ECO:0000313" key="3">
    <source>
        <dbReference type="Proteomes" id="UP001518976"/>
    </source>
</evidence>
<evidence type="ECO:0000313" key="2">
    <source>
        <dbReference type="EMBL" id="MBO8189180.1"/>
    </source>
</evidence>
<comment type="caution">
    <text evidence="2">The sequence shown here is derived from an EMBL/GenBank/DDBJ whole genome shotgun (WGS) entry which is preliminary data.</text>
</comment>
<reference evidence="2 3" key="1">
    <citation type="submission" date="2021-02" db="EMBL/GenBank/DDBJ databases">
        <title>Streptomyces spirodelae sp. nov., isolated from duckweed.</title>
        <authorList>
            <person name="Saimee Y."/>
            <person name="Duangmal K."/>
        </authorList>
    </citation>
    <scope>NUCLEOTIDE SEQUENCE [LARGE SCALE GENOMIC DNA]</scope>
    <source>
        <strain evidence="2 3">DW4-2</strain>
    </source>
</reference>
<feature type="domain" description="Methyltransferase type 11" evidence="1">
    <location>
        <begin position="42"/>
        <end position="135"/>
    </location>
</feature>
<keyword evidence="2" id="KW-0489">Methyltransferase</keyword>
<sequence length="185" mass="20612">MPVTADTWDARYAAGRRYRPVSPEEEDLFQRTVGPGAGRHALDIGCGTGGFAGFLHTLGYAVTGTDFAPTAVSLARGEHREPGISFVCMDAEGEWHELNSHRFNVISCRLSYAFIQDKKNFLDLVREHLHPEGVFHVMTPHADRVPETRKGTGLTASELTELREGWSQIVEHDLDSEHKWLALTV</sequence>
<gene>
    <name evidence="2" type="ORF">JW592_27535</name>
</gene>
<dbReference type="RefSeq" id="WP_209267951.1">
    <property type="nucleotide sequence ID" value="NZ_JAFFZN010000032.1"/>
</dbReference>
<organism evidence="2 3">
    <name type="scientific">Streptomyces spirodelae</name>
    <dbReference type="NCBI Taxonomy" id="2812904"/>
    <lineage>
        <taxon>Bacteria</taxon>
        <taxon>Bacillati</taxon>
        <taxon>Actinomycetota</taxon>
        <taxon>Actinomycetes</taxon>
        <taxon>Kitasatosporales</taxon>
        <taxon>Streptomycetaceae</taxon>
        <taxon>Streptomyces</taxon>
    </lineage>
</organism>
<dbReference type="PANTHER" id="PTHR43861">
    <property type="entry name" value="TRANS-ACONITATE 2-METHYLTRANSFERASE-RELATED"/>
    <property type="match status" value="1"/>
</dbReference>
<dbReference type="EMBL" id="JAFFZN010000032">
    <property type="protein sequence ID" value="MBO8189180.1"/>
    <property type="molecule type" value="Genomic_DNA"/>
</dbReference>
<dbReference type="Gene3D" id="3.40.50.150">
    <property type="entry name" value="Vaccinia Virus protein VP39"/>
    <property type="match status" value="1"/>
</dbReference>
<keyword evidence="3" id="KW-1185">Reference proteome</keyword>
<evidence type="ECO:0000259" key="1">
    <source>
        <dbReference type="Pfam" id="PF08241"/>
    </source>
</evidence>
<accession>A0ABS3X1C1</accession>
<dbReference type="SUPFAM" id="SSF53335">
    <property type="entry name" value="S-adenosyl-L-methionine-dependent methyltransferases"/>
    <property type="match status" value="1"/>
</dbReference>